<keyword evidence="2" id="KW-1185">Reference proteome</keyword>
<dbReference type="EMBL" id="CP048810">
    <property type="protein sequence ID" value="QKS85965.1"/>
    <property type="molecule type" value="Genomic_DNA"/>
</dbReference>
<accession>A0A6N1CML0</accession>
<organism evidence="1 2">
    <name type="scientific">Pseudomonas bijieensis</name>
    <dbReference type="NCBI Taxonomy" id="2681983"/>
    <lineage>
        <taxon>Bacteria</taxon>
        <taxon>Pseudomonadati</taxon>
        <taxon>Pseudomonadota</taxon>
        <taxon>Gammaproteobacteria</taxon>
        <taxon>Pseudomonadales</taxon>
        <taxon>Pseudomonadaceae</taxon>
        <taxon>Pseudomonas</taxon>
    </lineage>
</organism>
<evidence type="ECO:0000313" key="2">
    <source>
        <dbReference type="Proteomes" id="UP000509545"/>
    </source>
</evidence>
<name>A0A6N1CML0_9PSED</name>
<gene>
    <name evidence="1" type="ORF">GN234_10730</name>
</gene>
<protein>
    <submittedName>
        <fullName evidence="1">Uncharacterized protein</fullName>
    </submittedName>
</protein>
<evidence type="ECO:0000313" key="1">
    <source>
        <dbReference type="EMBL" id="QKS85965.1"/>
    </source>
</evidence>
<sequence length="90" mass="10620">MADYQCFPIWNMLPGDYRDMDPCELPISKELQVRILKWAAIYDETLDADYPPNSGFKSEKLEREFRREGERLVMMLREELGADFSVVLKV</sequence>
<dbReference type="Proteomes" id="UP000509545">
    <property type="component" value="Chromosome"/>
</dbReference>
<proteinExistence type="predicted"/>
<dbReference type="KEGG" id="pbz:GN234_10730"/>
<dbReference type="AlphaFoldDB" id="A0A6N1CML0"/>
<reference evidence="1 2" key="1">
    <citation type="submission" date="2020-02" db="EMBL/GenBank/DDBJ databases">
        <authorList>
            <person name="Liang J."/>
        </authorList>
    </citation>
    <scope>NUCLEOTIDE SEQUENCE [LARGE SCALE GENOMIC DNA]</scope>
    <source>
        <strain evidence="1 2">L22-9</strain>
    </source>
</reference>